<protein>
    <recommendedName>
        <fullName evidence="5 15">Chorismate mutase</fullName>
        <ecNumber evidence="4 15">5.4.99.5</ecNumber>
    </recommendedName>
</protein>
<keyword evidence="9 15" id="KW-0028">Amino-acid biosynthesis</keyword>
<evidence type="ECO:0000256" key="10">
    <source>
        <dbReference type="ARBA" id="ARBA00023141"/>
    </source>
</evidence>
<evidence type="ECO:0000256" key="6">
    <source>
        <dbReference type="ARBA" id="ARBA00022490"/>
    </source>
</evidence>
<evidence type="ECO:0000256" key="12">
    <source>
        <dbReference type="ARBA" id="ARBA00023235"/>
    </source>
</evidence>
<evidence type="ECO:0000256" key="11">
    <source>
        <dbReference type="ARBA" id="ARBA00023222"/>
    </source>
</evidence>
<comment type="function">
    <text evidence="14">Catalyzes the Claisen rearrangement of chorismate to prephenate. Acts at the first branch point in the aromatic amino acid pathway where it steers biosynthesis towards phenylalanine and tyrosine, and away from tryptophan.</text>
</comment>
<comment type="catalytic activity">
    <reaction evidence="13">
        <text>chorismate = prephenate</text>
        <dbReference type="Rhea" id="RHEA:13897"/>
        <dbReference type="ChEBI" id="CHEBI:29748"/>
        <dbReference type="ChEBI" id="CHEBI:29934"/>
        <dbReference type="EC" id="5.4.99.5"/>
    </reaction>
    <physiologicalReaction direction="left-to-right" evidence="13">
        <dbReference type="Rhea" id="RHEA:13898"/>
    </physiologicalReaction>
</comment>
<evidence type="ECO:0000256" key="3">
    <source>
        <dbReference type="ARBA" id="ARBA00011738"/>
    </source>
</evidence>
<evidence type="ECO:0000313" key="18">
    <source>
        <dbReference type="Proteomes" id="UP000019375"/>
    </source>
</evidence>
<name>A0A8J2XAS5_ZYGB2</name>
<evidence type="ECO:0000256" key="1">
    <source>
        <dbReference type="ARBA" id="ARBA00004496"/>
    </source>
</evidence>
<comment type="subunit">
    <text evidence="3">Homodimer.</text>
</comment>
<evidence type="ECO:0000256" key="13">
    <source>
        <dbReference type="ARBA" id="ARBA00023979"/>
    </source>
</evidence>
<gene>
    <name evidence="17" type="ORF">BN860_08878g</name>
</gene>
<keyword evidence="6" id="KW-0963">Cytoplasm</keyword>
<evidence type="ECO:0000256" key="15">
    <source>
        <dbReference type="PIRNR" id="PIRNR017318"/>
    </source>
</evidence>
<reference evidence="18" key="1">
    <citation type="journal article" date="2013" name="Genome Announc.">
        <title>Genome sequence of the food spoilage yeast Zygosaccharomyces bailii CLIB 213(T).</title>
        <authorList>
            <person name="Galeote V."/>
            <person name="Bigey F."/>
            <person name="Devillers H."/>
            <person name="Neuveglise C."/>
            <person name="Dequin S."/>
        </authorList>
    </citation>
    <scope>NUCLEOTIDE SEQUENCE [LARGE SCALE GENOMIC DNA]</scope>
    <source>
        <strain evidence="18">CLIB 213 / ATCC 58445 / CBS 680 / CCRC 21525 / NBRC 1098 / NCYC 1416 / NRRL Y-2227</strain>
    </source>
</reference>
<evidence type="ECO:0000256" key="2">
    <source>
        <dbReference type="ARBA" id="ARBA00004817"/>
    </source>
</evidence>
<dbReference type="GO" id="GO:0005737">
    <property type="term" value="C:cytoplasm"/>
    <property type="evidence" value="ECO:0007669"/>
    <property type="project" value="UniProtKB-SubCell"/>
</dbReference>
<dbReference type="NCBIfam" id="TIGR01802">
    <property type="entry name" value="CM_pl-yst"/>
    <property type="match status" value="1"/>
</dbReference>
<evidence type="ECO:0000256" key="4">
    <source>
        <dbReference type="ARBA" id="ARBA00012404"/>
    </source>
</evidence>
<comment type="pathway">
    <text evidence="2">Metabolic intermediate biosynthesis; prephenate biosynthesis; prephenate from chorismate: step 1/1.</text>
</comment>
<keyword evidence="12 15" id="KW-0413">Isomerase</keyword>
<evidence type="ECO:0000256" key="9">
    <source>
        <dbReference type="ARBA" id="ARBA00022605"/>
    </source>
</evidence>
<dbReference type="UniPathway" id="UPA00120">
    <property type="reaction ID" value="UER00203"/>
</dbReference>
<evidence type="ECO:0000313" key="17">
    <source>
        <dbReference type="EMBL" id="CDF89630.1"/>
    </source>
</evidence>
<dbReference type="GO" id="GO:0009094">
    <property type="term" value="P:L-phenylalanine biosynthetic process"/>
    <property type="evidence" value="ECO:0007669"/>
    <property type="project" value="UniProtKB-KW"/>
</dbReference>
<comment type="subcellular location">
    <subcellularLocation>
        <location evidence="1">Cytoplasm</location>
    </subcellularLocation>
</comment>
<dbReference type="Gene3D" id="1.10.590.10">
    <property type="entry name" value="Chorismate mutase, AroQ class superfamily, eukaryotic"/>
    <property type="match status" value="1"/>
</dbReference>
<keyword evidence="11" id="KW-0584">Phenylalanine biosynthesis</keyword>
<dbReference type="InterPro" id="IPR036263">
    <property type="entry name" value="Chorismate_II_sf"/>
</dbReference>
<dbReference type="GO" id="GO:0004106">
    <property type="term" value="F:chorismate mutase activity"/>
    <property type="evidence" value="ECO:0007669"/>
    <property type="project" value="UniProtKB-UniRule"/>
</dbReference>
<dbReference type="PIRSF" id="PIRSF017318">
    <property type="entry name" value="Chor_mut_AroQ_eu"/>
    <property type="match status" value="1"/>
</dbReference>
<evidence type="ECO:0000256" key="7">
    <source>
        <dbReference type="ARBA" id="ARBA00022498"/>
    </source>
</evidence>
<dbReference type="Pfam" id="PF01817">
    <property type="entry name" value="CM_2"/>
    <property type="match status" value="1"/>
</dbReference>
<dbReference type="PROSITE" id="PS51169">
    <property type="entry name" value="CHORISMATE_MUT_3"/>
    <property type="match status" value="1"/>
</dbReference>
<dbReference type="PANTHER" id="PTHR21145">
    <property type="entry name" value="CHORISMATE MUTASE"/>
    <property type="match status" value="1"/>
</dbReference>
<dbReference type="OrthoDB" id="191918at2759"/>
<dbReference type="EMBL" id="HG316457">
    <property type="protein sequence ID" value="CDF89630.1"/>
    <property type="molecule type" value="Genomic_DNA"/>
</dbReference>
<keyword evidence="18" id="KW-1185">Reference proteome</keyword>
<dbReference type="GO" id="GO:0046417">
    <property type="term" value="P:chorismate metabolic process"/>
    <property type="evidence" value="ECO:0007669"/>
    <property type="project" value="InterPro"/>
</dbReference>
<dbReference type="AlphaFoldDB" id="A0A8J2XAS5"/>
<dbReference type="InterPro" id="IPR008238">
    <property type="entry name" value="Chorismate_mutase_AroQ_euk"/>
</dbReference>
<dbReference type="PANTHER" id="PTHR21145:SF12">
    <property type="entry name" value="CHORISMATE MUTASE"/>
    <property type="match status" value="1"/>
</dbReference>
<keyword evidence="8" id="KW-0021">Allosteric enzyme</keyword>
<evidence type="ECO:0000256" key="8">
    <source>
        <dbReference type="ARBA" id="ARBA00022533"/>
    </source>
</evidence>
<dbReference type="InterPro" id="IPR037039">
    <property type="entry name" value="CM_AroQ_sf_eucaryotic"/>
</dbReference>
<dbReference type="EC" id="5.4.99.5" evidence="4 15"/>
<accession>A0A8J2XAS5</accession>
<evidence type="ECO:0000256" key="5">
    <source>
        <dbReference type="ARBA" id="ARBA00020296"/>
    </source>
</evidence>
<evidence type="ECO:0000256" key="14">
    <source>
        <dbReference type="ARBA" id="ARBA00055515"/>
    </source>
</evidence>
<sequence>MVVRSLKQLLRAKTRIMDFTKPETVLDLQNIRDELIKMEDSIIFKFIERSHFPTCPSVYRKNDPKLPIPNFDGSFLDWALLQMEIAHSQLRRFESPDETPFFPDKIRKPILPSINYPQVLASYAPLVNYNGKIKQVYEHEIVPLISKCDADQPENYGSVATRDIDALQSLSRRIHFGKFVAEAKFRNDEELYTSLIRKKDVNGIVKHITNAAVEEKILERLTKKAEVYGVDPTSSSGERRITPEYLVKIYKEYVIPLTKEVEVDYLMRRLDEQ</sequence>
<dbReference type="GO" id="GO:0006571">
    <property type="term" value="P:tyrosine biosynthetic process"/>
    <property type="evidence" value="ECO:0007669"/>
    <property type="project" value="UniProtKB-KW"/>
</dbReference>
<dbReference type="FunFam" id="1.10.590.10:FF:000002">
    <property type="entry name" value="Chorismate mutase"/>
    <property type="match status" value="1"/>
</dbReference>
<dbReference type="Proteomes" id="UP000019375">
    <property type="component" value="Unassembled WGS sequence"/>
</dbReference>
<keyword evidence="10 15" id="KW-0057">Aromatic amino acid biosynthesis</keyword>
<proteinExistence type="predicted"/>
<evidence type="ECO:0000259" key="16">
    <source>
        <dbReference type="Pfam" id="PF01817"/>
    </source>
</evidence>
<keyword evidence="7" id="KW-0827">Tyrosine biosynthesis</keyword>
<feature type="domain" description="Chorismate mutase" evidence="16">
    <location>
        <begin position="157"/>
        <end position="262"/>
    </location>
</feature>
<dbReference type="InterPro" id="IPR002701">
    <property type="entry name" value="CM_II_prokaryot"/>
</dbReference>
<organism evidence="17 18">
    <name type="scientific">Zygosaccharomyces bailii (strain CLIB 213 / ATCC 58445 / CBS 680 / BCRC 21525 / NBRC 1098 / NCYC 1416 / NRRL Y-2227)</name>
    <dbReference type="NCBI Taxonomy" id="1333698"/>
    <lineage>
        <taxon>Eukaryota</taxon>
        <taxon>Fungi</taxon>
        <taxon>Dikarya</taxon>
        <taxon>Ascomycota</taxon>
        <taxon>Saccharomycotina</taxon>
        <taxon>Saccharomycetes</taxon>
        <taxon>Saccharomycetales</taxon>
        <taxon>Saccharomycetaceae</taxon>
        <taxon>Zygosaccharomyces</taxon>
    </lineage>
</organism>
<dbReference type="SUPFAM" id="SSF48600">
    <property type="entry name" value="Chorismate mutase II"/>
    <property type="match status" value="1"/>
</dbReference>